<evidence type="ECO:0000313" key="2">
    <source>
        <dbReference type="EMBL" id="TRL23868.1"/>
    </source>
</evidence>
<reference evidence="2 3" key="1">
    <citation type="submission" date="2019-07" db="EMBL/GenBank/DDBJ databases">
        <title>Ln-dependent methylotrophs.</title>
        <authorList>
            <person name="Tani A."/>
        </authorList>
    </citation>
    <scope>NUCLEOTIDE SEQUENCE [LARGE SCALE GENOMIC DNA]</scope>
    <source>
        <strain evidence="2 3">SM89A</strain>
    </source>
</reference>
<gene>
    <name evidence="2" type="ORF">FM996_20770</name>
</gene>
<evidence type="ECO:0000259" key="1">
    <source>
        <dbReference type="Pfam" id="PF12728"/>
    </source>
</evidence>
<dbReference type="EMBL" id="VJMF01000116">
    <property type="protein sequence ID" value="TRL23868.1"/>
    <property type="molecule type" value="Genomic_DNA"/>
</dbReference>
<feature type="domain" description="Helix-turn-helix" evidence="1">
    <location>
        <begin position="27"/>
        <end position="77"/>
    </location>
</feature>
<accession>A0A549SCZ2</accession>
<dbReference type="RefSeq" id="WP_142864621.1">
    <property type="nucleotide sequence ID" value="NZ_VJMF01000116.1"/>
</dbReference>
<protein>
    <submittedName>
        <fullName evidence="2">Helix-turn-helix domain-containing protein</fullName>
    </submittedName>
</protein>
<dbReference type="InterPro" id="IPR041657">
    <property type="entry name" value="HTH_17"/>
</dbReference>
<dbReference type="Proteomes" id="UP000316781">
    <property type="component" value="Unassembled WGS sequence"/>
</dbReference>
<evidence type="ECO:0000313" key="3">
    <source>
        <dbReference type="Proteomes" id="UP000316781"/>
    </source>
</evidence>
<dbReference type="Gene3D" id="1.10.238.160">
    <property type="match status" value="1"/>
</dbReference>
<dbReference type="AlphaFoldDB" id="A0A549SCZ2"/>
<organism evidence="2 3">
    <name type="scientific">Methylosinus sporium</name>
    <dbReference type="NCBI Taxonomy" id="428"/>
    <lineage>
        <taxon>Bacteria</taxon>
        <taxon>Pseudomonadati</taxon>
        <taxon>Pseudomonadota</taxon>
        <taxon>Alphaproteobacteria</taxon>
        <taxon>Hyphomicrobiales</taxon>
        <taxon>Methylocystaceae</taxon>
        <taxon>Methylosinus</taxon>
    </lineage>
</organism>
<name>A0A549SCZ2_METSR</name>
<dbReference type="Pfam" id="PF12728">
    <property type="entry name" value="HTH_17"/>
    <property type="match status" value="1"/>
</dbReference>
<comment type="caution">
    <text evidence="2">The sequence shown here is derived from an EMBL/GenBank/DDBJ whole genome shotgun (WGS) entry which is preliminary data.</text>
</comment>
<proteinExistence type="predicted"/>
<sequence length="83" mass="9019">MSSNQPTQNLLDSSVILDPVIAGLPRLLSVQETIRVLGIGRTKFYQMIESGEAPPNLVIGGKRLFAVDDVANWINAKKRQSAA</sequence>